<name>B8CG95_THAPS</name>
<feature type="compositionally biased region" description="Low complexity" evidence="1">
    <location>
        <begin position="510"/>
        <end position="535"/>
    </location>
</feature>
<reference evidence="3 4" key="2">
    <citation type="journal article" date="2008" name="Nature">
        <title>The Phaeodactylum genome reveals the evolutionary history of diatom genomes.</title>
        <authorList>
            <person name="Bowler C."/>
            <person name="Allen A.E."/>
            <person name="Badger J.H."/>
            <person name="Grimwood J."/>
            <person name="Jabbari K."/>
            <person name="Kuo A."/>
            <person name="Maheswari U."/>
            <person name="Martens C."/>
            <person name="Maumus F."/>
            <person name="Otillar R.P."/>
            <person name="Rayko E."/>
            <person name="Salamov A."/>
            <person name="Vandepoele K."/>
            <person name="Beszteri B."/>
            <person name="Gruber A."/>
            <person name="Heijde M."/>
            <person name="Katinka M."/>
            <person name="Mock T."/>
            <person name="Valentin K."/>
            <person name="Verret F."/>
            <person name="Berges J.A."/>
            <person name="Brownlee C."/>
            <person name="Cadoret J.P."/>
            <person name="Chiovitti A."/>
            <person name="Choi C.J."/>
            <person name="Coesel S."/>
            <person name="De Martino A."/>
            <person name="Detter J.C."/>
            <person name="Durkin C."/>
            <person name="Falciatore A."/>
            <person name="Fournet J."/>
            <person name="Haruta M."/>
            <person name="Huysman M.J."/>
            <person name="Jenkins B.D."/>
            <person name="Jiroutova K."/>
            <person name="Jorgensen R.E."/>
            <person name="Joubert Y."/>
            <person name="Kaplan A."/>
            <person name="Kroger N."/>
            <person name="Kroth P.G."/>
            <person name="La Roche J."/>
            <person name="Lindquist E."/>
            <person name="Lommer M."/>
            <person name="Martin-Jezequel V."/>
            <person name="Lopez P.J."/>
            <person name="Lucas S."/>
            <person name="Mangogna M."/>
            <person name="McGinnis K."/>
            <person name="Medlin L.K."/>
            <person name="Montsant A."/>
            <person name="Oudot-Le Secq M.P."/>
            <person name="Napoli C."/>
            <person name="Obornik M."/>
            <person name="Parker M.S."/>
            <person name="Petit J.L."/>
            <person name="Porcel B.M."/>
            <person name="Poulsen N."/>
            <person name="Robison M."/>
            <person name="Rychlewski L."/>
            <person name="Rynearson T.A."/>
            <person name="Schmutz J."/>
            <person name="Shapiro H."/>
            <person name="Siaut M."/>
            <person name="Stanley M."/>
            <person name="Sussman M.R."/>
            <person name="Taylor A.R."/>
            <person name="Vardi A."/>
            <person name="von Dassow P."/>
            <person name="Vyverman W."/>
            <person name="Willis A."/>
            <person name="Wyrwicz L.S."/>
            <person name="Rokhsar D.S."/>
            <person name="Weissenbach J."/>
            <person name="Armbrust E.V."/>
            <person name="Green B.R."/>
            <person name="Van de Peer Y."/>
            <person name="Grigoriev I.V."/>
        </authorList>
    </citation>
    <scope>NUCLEOTIDE SEQUENCE [LARGE SCALE GENOMIC DNA]</scope>
    <source>
        <strain evidence="3 4">CCMP1335</strain>
    </source>
</reference>
<sequence length="590" mass="61893">MTISRYLPILLLSSASAQQAPTHNIQQQQNADPLRRHRLQQRKKKTTRQLASSLNTLTDTNVLLEELVLLNEKASRQADTITTTVGNCNGDSPPDVYAIGSTLSICIATTDSANIISSLKTVTATSNNGIAEELVDGVGDANLATTVEGIGSAAVTIETLITLGYYYDAIGEGMAPILAVEGTAVVEGVEVAFAMEVPFDLEVPLADISTEVPAVATNLPASGDLCSCSPLQYDFILSLDQDCAVNDLVDNAGIGETICTADAAGGGASSITITSVQFLEFDTSGELLVINQDDTYATTTLVNGDSISFKSITNELSADAALGDQLDYVPGGVQLTIRGTMDNGSGGIVDVSNRITWSFTNSCGEGDVTVESGDGIGWITIDGTTDAHPEFCPSSVPIITTIAATSAPETTASPETTEAPIETTEVPIPEMSMSMSMSMSVPGEVVTTPAATTEAPIPETTVPSVEEPECMSMSMSMSIPEEEVEEPEMSMPMSMSMSMPEEEVEEPEESGSMSVPQSMSVPSLFGKSGKSTKATKTLKDTDMAKSSKSDPKADKFHQPKASKIVKEEMSVGGGKSTKRLFSKRGVSMSA</sequence>
<dbReference type="KEGG" id="tps:THAPSDRAFT_25838"/>
<organism evidence="3 4">
    <name type="scientific">Thalassiosira pseudonana</name>
    <name type="common">Marine diatom</name>
    <name type="synonym">Cyclotella nana</name>
    <dbReference type="NCBI Taxonomy" id="35128"/>
    <lineage>
        <taxon>Eukaryota</taxon>
        <taxon>Sar</taxon>
        <taxon>Stramenopiles</taxon>
        <taxon>Ochrophyta</taxon>
        <taxon>Bacillariophyta</taxon>
        <taxon>Coscinodiscophyceae</taxon>
        <taxon>Thalassiosirophycidae</taxon>
        <taxon>Thalassiosirales</taxon>
        <taxon>Thalassiosiraceae</taxon>
        <taxon>Thalassiosira</taxon>
    </lineage>
</organism>
<keyword evidence="4" id="KW-1185">Reference proteome</keyword>
<keyword evidence="2" id="KW-0732">Signal</keyword>
<accession>B8CG95</accession>
<dbReference type="InParanoid" id="B8CG95"/>
<evidence type="ECO:0000256" key="1">
    <source>
        <dbReference type="SAM" id="MobiDB-lite"/>
    </source>
</evidence>
<reference evidence="3 4" key="1">
    <citation type="journal article" date="2004" name="Science">
        <title>The genome of the diatom Thalassiosira pseudonana: ecology, evolution, and metabolism.</title>
        <authorList>
            <person name="Armbrust E.V."/>
            <person name="Berges J.A."/>
            <person name="Bowler C."/>
            <person name="Green B.R."/>
            <person name="Martinez D."/>
            <person name="Putnam N.H."/>
            <person name="Zhou S."/>
            <person name="Allen A.E."/>
            <person name="Apt K.E."/>
            <person name="Bechner M."/>
            <person name="Brzezinski M.A."/>
            <person name="Chaal B.K."/>
            <person name="Chiovitti A."/>
            <person name="Davis A.K."/>
            <person name="Demarest M.S."/>
            <person name="Detter J.C."/>
            <person name="Glavina T."/>
            <person name="Goodstein D."/>
            <person name="Hadi M.Z."/>
            <person name="Hellsten U."/>
            <person name="Hildebrand M."/>
            <person name="Jenkins B.D."/>
            <person name="Jurka J."/>
            <person name="Kapitonov V.V."/>
            <person name="Kroger N."/>
            <person name="Lau W.W."/>
            <person name="Lane T.W."/>
            <person name="Larimer F.W."/>
            <person name="Lippmeier J.C."/>
            <person name="Lucas S."/>
            <person name="Medina M."/>
            <person name="Montsant A."/>
            <person name="Obornik M."/>
            <person name="Parker M.S."/>
            <person name="Palenik B."/>
            <person name="Pazour G.J."/>
            <person name="Richardson P.M."/>
            <person name="Rynearson T.A."/>
            <person name="Saito M.A."/>
            <person name="Schwartz D.C."/>
            <person name="Thamatrakoln K."/>
            <person name="Valentin K."/>
            <person name="Vardi A."/>
            <person name="Wilkerson F.P."/>
            <person name="Rokhsar D.S."/>
        </authorList>
    </citation>
    <scope>NUCLEOTIDE SEQUENCE [LARGE SCALE GENOMIC DNA]</scope>
    <source>
        <strain evidence="3 4">CCMP1335</strain>
    </source>
</reference>
<dbReference type="PaxDb" id="35128-Thaps25838"/>
<feature type="signal peptide" evidence="2">
    <location>
        <begin position="1"/>
        <end position="17"/>
    </location>
</feature>
<feature type="compositionally biased region" description="Basic and acidic residues" evidence="1">
    <location>
        <begin position="537"/>
        <end position="557"/>
    </location>
</feature>
<dbReference type="EMBL" id="CM000654">
    <property type="protein sequence ID" value="EED87454.1"/>
    <property type="molecule type" value="Genomic_DNA"/>
</dbReference>
<evidence type="ECO:0000256" key="2">
    <source>
        <dbReference type="SAM" id="SignalP"/>
    </source>
</evidence>
<feature type="region of interest" description="Disordered" evidence="1">
    <location>
        <begin position="501"/>
        <end position="590"/>
    </location>
</feature>
<dbReference type="eggNOG" id="ENOG502QYSM">
    <property type="taxonomic scope" value="Eukaryota"/>
</dbReference>
<dbReference type="GeneID" id="7442646"/>
<dbReference type="HOGENOM" id="CLU_462746_0_0_1"/>
<evidence type="ECO:0000313" key="3">
    <source>
        <dbReference type="EMBL" id="EED87454.1"/>
    </source>
</evidence>
<dbReference type="AlphaFoldDB" id="B8CG95"/>
<proteinExistence type="predicted"/>
<gene>
    <name evidence="3" type="ORF">THAPSDRAFT_25838</name>
</gene>
<dbReference type="Proteomes" id="UP000001449">
    <property type="component" value="Chromosome 23"/>
</dbReference>
<dbReference type="RefSeq" id="XP_002295150.1">
    <property type="nucleotide sequence ID" value="XM_002295114.1"/>
</dbReference>
<protein>
    <submittedName>
        <fullName evidence="3">Uncharacterized protein</fullName>
    </submittedName>
</protein>
<feature type="chain" id="PRO_5002870099" evidence="2">
    <location>
        <begin position="18"/>
        <end position="590"/>
    </location>
</feature>
<evidence type="ECO:0000313" key="4">
    <source>
        <dbReference type="Proteomes" id="UP000001449"/>
    </source>
</evidence>